<dbReference type="AlphaFoldDB" id="A0A6A4SCC8"/>
<protein>
    <submittedName>
        <fullName evidence="1">Uncharacterized protein</fullName>
    </submittedName>
</protein>
<reference evidence="1 2" key="1">
    <citation type="submission" date="2019-06" db="EMBL/GenBank/DDBJ databases">
        <title>Draft genomes of female and male turbot (Scophthalmus maximus).</title>
        <authorList>
            <person name="Xu H."/>
            <person name="Xu X.-W."/>
            <person name="Shao C."/>
            <person name="Chen S."/>
        </authorList>
    </citation>
    <scope>NUCLEOTIDE SEQUENCE [LARGE SCALE GENOMIC DNA]</scope>
    <source>
        <strain evidence="1">Ysfricsl-2016a</strain>
        <tissue evidence="1">Blood</tissue>
    </source>
</reference>
<organism evidence="1 2">
    <name type="scientific">Scophthalmus maximus</name>
    <name type="common">Turbot</name>
    <name type="synonym">Psetta maxima</name>
    <dbReference type="NCBI Taxonomy" id="52904"/>
    <lineage>
        <taxon>Eukaryota</taxon>
        <taxon>Metazoa</taxon>
        <taxon>Chordata</taxon>
        <taxon>Craniata</taxon>
        <taxon>Vertebrata</taxon>
        <taxon>Euteleostomi</taxon>
        <taxon>Actinopterygii</taxon>
        <taxon>Neopterygii</taxon>
        <taxon>Teleostei</taxon>
        <taxon>Neoteleostei</taxon>
        <taxon>Acanthomorphata</taxon>
        <taxon>Carangaria</taxon>
        <taxon>Pleuronectiformes</taxon>
        <taxon>Pleuronectoidei</taxon>
        <taxon>Scophthalmidae</taxon>
        <taxon>Scophthalmus</taxon>
    </lineage>
</organism>
<proteinExistence type="predicted"/>
<comment type="caution">
    <text evidence="1">The sequence shown here is derived from an EMBL/GenBank/DDBJ whole genome shotgun (WGS) entry which is preliminary data.</text>
</comment>
<gene>
    <name evidence="1" type="ORF">F2P81_019359</name>
</gene>
<sequence length="108" mass="12314">MLMFASCSAAVKYRMICVCVDIIQTYINFAVIECASVFTAWLCTLQHILTLSLLLSNRYEEGVPIWQFHVYRLVITTQTDVCNIAIYVTDKSSPKTRQVWSTPIGKEV</sequence>
<evidence type="ECO:0000313" key="2">
    <source>
        <dbReference type="Proteomes" id="UP000438429"/>
    </source>
</evidence>
<dbReference type="EMBL" id="VEVO01000017">
    <property type="protein sequence ID" value="KAF0028272.1"/>
    <property type="molecule type" value="Genomic_DNA"/>
</dbReference>
<accession>A0A6A4SCC8</accession>
<evidence type="ECO:0000313" key="1">
    <source>
        <dbReference type="EMBL" id="KAF0028272.1"/>
    </source>
</evidence>
<dbReference type="Proteomes" id="UP000438429">
    <property type="component" value="Unassembled WGS sequence"/>
</dbReference>
<name>A0A6A4SCC8_SCOMX</name>